<protein>
    <submittedName>
        <fullName evidence="1">Uncharacterized protein</fullName>
    </submittedName>
</protein>
<gene>
    <name evidence="1" type="ORF">LMG19083_04764</name>
</gene>
<sequence length="106" mass="11477">MGSTTLLQNLFAPGNRLYALESDGALVDLAVEARLGREALFELFEWRIIVALLHKSTLNAEPPVSVRSGDTHGMRAGKRSHAIDTPGWIAISVACEATSRAHRQAP</sequence>
<name>A0ABM9K0G5_9RALS</name>
<evidence type="ECO:0000313" key="2">
    <source>
        <dbReference type="Proteomes" id="UP001189813"/>
    </source>
</evidence>
<dbReference type="EMBL" id="CATZBU010000021">
    <property type="protein sequence ID" value="CAJ0808743.1"/>
    <property type="molecule type" value="Genomic_DNA"/>
</dbReference>
<evidence type="ECO:0000313" key="1">
    <source>
        <dbReference type="EMBL" id="CAJ0808743.1"/>
    </source>
</evidence>
<reference evidence="1 2" key="1">
    <citation type="submission" date="2023-07" db="EMBL/GenBank/DDBJ databases">
        <authorList>
            <person name="Peeters C."/>
        </authorList>
    </citation>
    <scope>NUCLEOTIDE SEQUENCE [LARGE SCALE GENOMIC DNA]</scope>
    <source>
        <strain evidence="1 2">LMG 19083</strain>
    </source>
</reference>
<organism evidence="1 2">
    <name type="scientific">Ralstonia psammae</name>
    <dbReference type="NCBI Taxonomy" id="3058598"/>
    <lineage>
        <taxon>Bacteria</taxon>
        <taxon>Pseudomonadati</taxon>
        <taxon>Pseudomonadota</taxon>
        <taxon>Betaproteobacteria</taxon>
        <taxon>Burkholderiales</taxon>
        <taxon>Burkholderiaceae</taxon>
        <taxon>Ralstonia</taxon>
    </lineage>
</organism>
<keyword evidence="2" id="KW-1185">Reference proteome</keyword>
<comment type="caution">
    <text evidence="1">The sequence shown here is derived from an EMBL/GenBank/DDBJ whole genome shotgun (WGS) entry which is preliminary data.</text>
</comment>
<accession>A0ABM9K0G5</accession>
<proteinExistence type="predicted"/>
<dbReference type="Proteomes" id="UP001189813">
    <property type="component" value="Unassembled WGS sequence"/>
</dbReference>